<dbReference type="CDD" id="cd12087">
    <property type="entry name" value="TM_EGFR-like"/>
    <property type="match status" value="1"/>
</dbReference>
<accession>A0A8B7XUM9</accession>
<evidence type="ECO:0000256" key="3">
    <source>
        <dbReference type="ARBA" id="ARBA00022737"/>
    </source>
</evidence>
<gene>
    <name evidence="9" type="primary">LOC110975970</name>
</gene>
<keyword evidence="6" id="KW-0472">Membrane</keyword>
<dbReference type="OrthoDB" id="18487at2759"/>
<evidence type="ECO:0000313" key="8">
    <source>
        <dbReference type="Proteomes" id="UP000694845"/>
    </source>
</evidence>
<protein>
    <submittedName>
        <fullName evidence="9">Multiple epidermal growth factor-like domains protein 10</fullName>
    </submittedName>
</protein>
<dbReference type="FunFam" id="2.170.300.10:FF:000041">
    <property type="entry name" value="Tyrosine protein kinase receptor tie-1, putative"/>
    <property type="match status" value="1"/>
</dbReference>
<evidence type="ECO:0000313" key="9">
    <source>
        <dbReference type="RefSeq" id="XP_022084549.1"/>
    </source>
</evidence>
<evidence type="ECO:0000256" key="5">
    <source>
        <dbReference type="SAM" id="MobiDB-lite"/>
    </source>
</evidence>
<dbReference type="Gene3D" id="2.170.300.10">
    <property type="entry name" value="Tie2 ligand-binding domain superfamily"/>
    <property type="match status" value="2"/>
</dbReference>
<dbReference type="AlphaFoldDB" id="A0A8B7XUM9"/>
<dbReference type="KEGG" id="aplc:110975970"/>
<dbReference type="PROSITE" id="PS00022">
    <property type="entry name" value="EGF_1"/>
    <property type="match status" value="1"/>
</dbReference>
<reference evidence="9" key="1">
    <citation type="submission" date="2025-08" db="UniProtKB">
        <authorList>
            <consortium name="RefSeq"/>
        </authorList>
    </citation>
    <scope>IDENTIFICATION</scope>
</reference>
<keyword evidence="1" id="KW-0245">EGF-like domain</keyword>
<keyword evidence="6" id="KW-0812">Transmembrane</keyword>
<dbReference type="SMART" id="SM00180">
    <property type="entry name" value="EGF_Lam"/>
    <property type="match status" value="2"/>
</dbReference>
<dbReference type="PRINTS" id="PR00011">
    <property type="entry name" value="EGFLAMININ"/>
</dbReference>
<feature type="compositionally biased region" description="Basic and acidic residues" evidence="5">
    <location>
        <begin position="426"/>
        <end position="449"/>
    </location>
</feature>
<keyword evidence="4" id="KW-1015">Disulfide bond</keyword>
<feature type="region of interest" description="Disordered" evidence="5">
    <location>
        <begin position="222"/>
        <end position="244"/>
    </location>
</feature>
<evidence type="ECO:0000259" key="7">
    <source>
        <dbReference type="PROSITE" id="PS00022"/>
    </source>
</evidence>
<sequence length="459" mass="49350">MEGGVCRECDEGQYGINCASVCSCEEGYHCDPVDGFCTCRKGVADASCQPLNSSCSGVGRGRLCSNMTCNYACVNGQKCNHHTNMCECPLDWRDDSGGTCNFLPGCPDGYFGPSCNQLCRCEHNATCDALGACECPAGWSGLTCGDPCEPWYYGSNCSRTCDCPEEALECSPIDGSCSCPPGFYGLNCSRECPDGYFGSNCRNVCSCDNLTETCDRLDGACKAKKGPPPSSAGPNPRDPGGRSSSATGAVIGSVIAGVVLVGLIVALVFFLQHRRKQGKENRTDALSISPYVCYNTAAAAKDEYTELEERRYCGNTYAEAIDTFKSNPRHCIVGGATYAIPEKPNPPPDADAGDVKLDEDYSHLDRAVITPPTANALGKEHDYDALGLTAPDSGDQYSHLERNQRAASMRSAEDADRKYGSLLQSGEHEGEYSNLDRKTGRSQEKEKDYGNQYEVVRVE</sequence>
<feature type="transmembrane region" description="Helical" evidence="6">
    <location>
        <begin position="249"/>
        <end position="271"/>
    </location>
</feature>
<evidence type="ECO:0000256" key="6">
    <source>
        <dbReference type="SAM" id="Phobius"/>
    </source>
</evidence>
<organism evidence="8 9">
    <name type="scientific">Acanthaster planci</name>
    <name type="common">Crown-of-thorns starfish</name>
    <dbReference type="NCBI Taxonomy" id="133434"/>
    <lineage>
        <taxon>Eukaryota</taxon>
        <taxon>Metazoa</taxon>
        <taxon>Echinodermata</taxon>
        <taxon>Eleutherozoa</taxon>
        <taxon>Asterozoa</taxon>
        <taxon>Asteroidea</taxon>
        <taxon>Valvatacea</taxon>
        <taxon>Valvatida</taxon>
        <taxon>Acanthasteridae</taxon>
        <taxon>Acanthaster</taxon>
    </lineage>
</organism>
<keyword evidence="6" id="KW-1133">Transmembrane helix</keyword>
<keyword evidence="8" id="KW-1185">Reference proteome</keyword>
<dbReference type="InterPro" id="IPR000742">
    <property type="entry name" value="EGF"/>
</dbReference>
<dbReference type="GO" id="GO:0005044">
    <property type="term" value="F:scavenger receptor activity"/>
    <property type="evidence" value="ECO:0007669"/>
    <property type="project" value="InterPro"/>
</dbReference>
<dbReference type="GeneID" id="110975970"/>
<name>A0A8B7XUM9_ACAPL</name>
<dbReference type="Proteomes" id="UP000694845">
    <property type="component" value="Unplaced"/>
</dbReference>
<dbReference type="InterPro" id="IPR002049">
    <property type="entry name" value="LE_dom"/>
</dbReference>
<evidence type="ECO:0000256" key="1">
    <source>
        <dbReference type="ARBA" id="ARBA00022536"/>
    </source>
</evidence>
<keyword evidence="3" id="KW-0677">Repeat</keyword>
<dbReference type="PROSITE" id="PS51257">
    <property type="entry name" value="PROKAR_LIPOPROTEIN"/>
    <property type="match status" value="1"/>
</dbReference>
<evidence type="ECO:0000256" key="4">
    <source>
        <dbReference type="ARBA" id="ARBA00023157"/>
    </source>
</evidence>
<evidence type="ECO:0000256" key="2">
    <source>
        <dbReference type="ARBA" id="ARBA00022729"/>
    </source>
</evidence>
<dbReference type="RefSeq" id="XP_022084549.1">
    <property type="nucleotide sequence ID" value="XM_022228857.1"/>
</dbReference>
<dbReference type="PANTHER" id="PTHR24043">
    <property type="entry name" value="SCAVENGER RECEPTOR CLASS F"/>
    <property type="match status" value="1"/>
</dbReference>
<proteinExistence type="predicted"/>
<dbReference type="CDD" id="cd00055">
    <property type="entry name" value="EGF_Lam"/>
    <property type="match status" value="1"/>
</dbReference>
<dbReference type="InterPro" id="IPR042635">
    <property type="entry name" value="MEGF10/SREC1/2-like"/>
</dbReference>
<keyword evidence="2" id="KW-0732">Signal</keyword>
<dbReference type="SMART" id="SM00181">
    <property type="entry name" value="EGF"/>
    <property type="match status" value="4"/>
</dbReference>
<dbReference type="PANTHER" id="PTHR24043:SF8">
    <property type="entry name" value="EGF-LIKE DOMAIN-CONTAINING PROTEIN"/>
    <property type="match status" value="1"/>
</dbReference>
<feature type="domain" description="EGF-like" evidence="7">
    <location>
        <begin position="133"/>
        <end position="144"/>
    </location>
</feature>
<feature type="region of interest" description="Disordered" evidence="5">
    <location>
        <begin position="387"/>
        <end position="459"/>
    </location>
</feature>
<dbReference type="OMA" id="GHEANEC"/>